<evidence type="ECO:0000256" key="5">
    <source>
        <dbReference type="ARBA" id="ARBA00023163"/>
    </source>
</evidence>
<proteinExistence type="inferred from homology"/>
<dbReference type="InterPro" id="IPR014284">
    <property type="entry name" value="RNA_pol_sigma-70_dom"/>
</dbReference>
<dbReference type="PANTHER" id="PTHR43133">
    <property type="entry name" value="RNA POLYMERASE ECF-TYPE SIGMA FACTO"/>
    <property type="match status" value="1"/>
</dbReference>
<evidence type="ECO:0000256" key="1">
    <source>
        <dbReference type="ARBA" id="ARBA00010641"/>
    </source>
</evidence>
<dbReference type="GO" id="GO:0003677">
    <property type="term" value="F:DNA binding"/>
    <property type="evidence" value="ECO:0007669"/>
    <property type="project" value="UniProtKB-KW"/>
</dbReference>
<dbReference type="Proteomes" id="UP000019812">
    <property type="component" value="Unassembled WGS sequence"/>
</dbReference>
<accession>A0A084Y090</accession>
<sequence length="199" mass="22718">MDDLAAMRALADGNADARKAAMAAIYQRHFDRLMRHVRLRNPKLPEEAVADFVTQAFIKVFSRSGGYRGECSLFTWLARCVTNLIIDDHRHNSALQMVSIDESEEAAIAQSMLPADEEPLDAAIRGEFIDCVRRHFRTFRHRHPQAAWALWARLVEQSDVQEIADMLDKTPGATRQYLCDSARRLRQALAVCREYMLGE</sequence>
<organism evidence="6 7">
    <name type="scientific">Candidatus Accumulibacter vicinus</name>
    <dbReference type="NCBI Taxonomy" id="2954382"/>
    <lineage>
        <taxon>Bacteria</taxon>
        <taxon>Pseudomonadati</taxon>
        <taxon>Pseudomonadota</taxon>
        <taxon>Betaproteobacteria</taxon>
        <taxon>Candidatus Accumulibacter</taxon>
    </lineage>
</organism>
<dbReference type="EMBL" id="JDSS02000021">
    <property type="protein sequence ID" value="KFB68134.1"/>
    <property type="molecule type" value="Genomic_DNA"/>
</dbReference>
<dbReference type="RefSeq" id="WP_034925501.1">
    <property type="nucleotide sequence ID" value="NZ_JDSS02000021.1"/>
</dbReference>
<protein>
    <submittedName>
        <fullName evidence="6">RNA polymerase sigma factor</fullName>
    </submittedName>
</protein>
<dbReference type="PANTHER" id="PTHR43133:SF8">
    <property type="entry name" value="RNA POLYMERASE SIGMA FACTOR HI_1459-RELATED"/>
    <property type="match status" value="1"/>
</dbReference>
<evidence type="ECO:0000256" key="4">
    <source>
        <dbReference type="ARBA" id="ARBA00023125"/>
    </source>
</evidence>
<dbReference type="InterPro" id="IPR013324">
    <property type="entry name" value="RNA_pol_sigma_r3/r4-like"/>
</dbReference>
<evidence type="ECO:0000256" key="2">
    <source>
        <dbReference type="ARBA" id="ARBA00023015"/>
    </source>
</evidence>
<evidence type="ECO:0000313" key="6">
    <source>
        <dbReference type="EMBL" id="KFB68134.1"/>
    </source>
</evidence>
<keyword evidence="3" id="KW-0731">Sigma factor</keyword>
<dbReference type="AlphaFoldDB" id="A0A084Y090"/>
<comment type="similarity">
    <text evidence="1">Belongs to the sigma-70 factor family. ECF subfamily.</text>
</comment>
<evidence type="ECO:0000256" key="3">
    <source>
        <dbReference type="ARBA" id="ARBA00023082"/>
    </source>
</evidence>
<comment type="caution">
    <text evidence="6">The sequence shown here is derived from an EMBL/GenBank/DDBJ whole genome shotgun (WGS) entry which is preliminary data.</text>
</comment>
<keyword evidence="5" id="KW-0804">Transcription</keyword>
<dbReference type="InterPro" id="IPR039425">
    <property type="entry name" value="RNA_pol_sigma-70-like"/>
</dbReference>
<dbReference type="Gene3D" id="1.10.1740.10">
    <property type="match status" value="1"/>
</dbReference>
<gene>
    <name evidence="6" type="ORF">CAPSK01_001986</name>
</gene>
<evidence type="ECO:0000313" key="7">
    <source>
        <dbReference type="Proteomes" id="UP000019812"/>
    </source>
</evidence>
<keyword evidence="2" id="KW-0805">Transcription regulation</keyword>
<keyword evidence="4" id="KW-0238">DNA-binding</keyword>
<dbReference type="SUPFAM" id="SSF88946">
    <property type="entry name" value="Sigma2 domain of RNA polymerase sigma factors"/>
    <property type="match status" value="1"/>
</dbReference>
<dbReference type="InterPro" id="IPR036388">
    <property type="entry name" value="WH-like_DNA-bd_sf"/>
</dbReference>
<dbReference type="SUPFAM" id="SSF88659">
    <property type="entry name" value="Sigma3 and sigma4 domains of RNA polymerase sigma factors"/>
    <property type="match status" value="1"/>
</dbReference>
<reference evidence="6 7" key="1">
    <citation type="submission" date="2014-07" db="EMBL/GenBank/DDBJ databases">
        <title>Expanding our view of genomic diversity in Candidatus Accumulibacter clades.</title>
        <authorList>
            <person name="Skennerton C.T."/>
            <person name="Barr J.J."/>
            <person name="Slater F.R."/>
            <person name="Bond P.L."/>
            <person name="Tyson G.W."/>
        </authorList>
    </citation>
    <scope>NUCLEOTIDE SEQUENCE [LARGE SCALE GENOMIC DNA]</scope>
    <source>
        <strain evidence="7">SK-01</strain>
    </source>
</reference>
<dbReference type="STRING" id="1457154.CAPSK01_001986"/>
<name>A0A084Y090_9PROT</name>
<dbReference type="GO" id="GO:0016987">
    <property type="term" value="F:sigma factor activity"/>
    <property type="evidence" value="ECO:0007669"/>
    <property type="project" value="UniProtKB-KW"/>
</dbReference>
<dbReference type="NCBIfam" id="TIGR02937">
    <property type="entry name" value="sigma70-ECF"/>
    <property type="match status" value="1"/>
</dbReference>
<dbReference type="InterPro" id="IPR013325">
    <property type="entry name" value="RNA_pol_sigma_r2"/>
</dbReference>
<dbReference type="GO" id="GO:0006352">
    <property type="term" value="P:DNA-templated transcription initiation"/>
    <property type="evidence" value="ECO:0007669"/>
    <property type="project" value="InterPro"/>
</dbReference>
<dbReference type="Gene3D" id="1.10.10.10">
    <property type="entry name" value="Winged helix-like DNA-binding domain superfamily/Winged helix DNA-binding domain"/>
    <property type="match status" value="1"/>
</dbReference>